<dbReference type="EMBL" id="JAKMXF010000133">
    <property type="protein sequence ID" value="KAI6656682.1"/>
    <property type="molecule type" value="Genomic_DNA"/>
</dbReference>
<dbReference type="InterPro" id="IPR036034">
    <property type="entry name" value="PDZ_sf"/>
</dbReference>
<evidence type="ECO:0000313" key="13">
    <source>
        <dbReference type="EMBL" id="KAI6656682.1"/>
    </source>
</evidence>
<proteinExistence type="inferred from homology"/>
<comment type="catalytic activity">
    <reaction evidence="6">
        <text>O-phospho-L-threonyl-[protein] + H2O = L-threonyl-[protein] + phosphate</text>
        <dbReference type="Rhea" id="RHEA:47004"/>
        <dbReference type="Rhea" id="RHEA-COMP:11060"/>
        <dbReference type="Rhea" id="RHEA-COMP:11605"/>
        <dbReference type="ChEBI" id="CHEBI:15377"/>
        <dbReference type="ChEBI" id="CHEBI:30013"/>
        <dbReference type="ChEBI" id="CHEBI:43474"/>
        <dbReference type="ChEBI" id="CHEBI:61977"/>
        <dbReference type="EC" id="3.1.3.16"/>
    </reaction>
</comment>
<keyword evidence="3" id="KW-0378">Hydrolase</keyword>
<evidence type="ECO:0000256" key="6">
    <source>
        <dbReference type="ARBA" id="ARBA00048336"/>
    </source>
</evidence>
<evidence type="ECO:0000259" key="10">
    <source>
        <dbReference type="PROSITE" id="PS50054"/>
    </source>
</evidence>
<dbReference type="InterPro" id="IPR029021">
    <property type="entry name" value="Prot-tyrosine_phosphatase-like"/>
</dbReference>
<evidence type="ECO:0000256" key="7">
    <source>
        <dbReference type="PROSITE-ProRule" id="PRU00192"/>
    </source>
</evidence>
<feature type="domain" description="SH3" evidence="9">
    <location>
        <begin position="346"/>
        <end position="405"/>
    </location>
</feature>
<dbReference type="InterPro" id="IPR000340">
    <property type="entry name" value="Dual-sp_phosphatase_cat-dom"/>
</dbReference>
<feature type="compositionally biased region" description="Low complexity" evidence="8">
    <location>
        <begin position="206"/>
        <end position="218"/>
    </location>
</feature>
<feature type="domain" description="Tyrosine-protein phosphatase" evidence="10">
    <location>
        <begin position="488"/>
        <end position="629"/>
    </location>
</feature>
<dbReference type="SMART" id="SM00228">
    <property type="entry name" value="PDZ"/>
    <property type="match status" value="1"/>
</dbReference>
<keyword evidence="14" id="KW-1185">Reference proteome</keyword>
<dbReference type="AlphaFoldDB" id="A0AAV7K654"/>
<sequence length="660" mass="71975">MSEESRTVQLIGGSPWGFSIQGGADFRAPLKVTKVSPGGKADLAGVQLNDIIKEISDRDCISLRHSEALYLIRTSGTSLSILLQKGGSTPAPYLPPKQLIRSATVPARRSPRKIQPSPDRSPGKSGGEGDGVGGHEWYKAMHRSGGSFSGEDSRYFSSSGEERKVPPGPIKAKPKSVNKPASNGSVPSQKLIPLPEKLTPPPENLTPPDDLSPLTPDDQCSPTDPLNQIPEDLFIPPMSIPNLIQPVTPKQSSDPISAPSGEGGVKKRSSGKKRRELKPPPSDWSVGQYDFTAETKHELSFKKGDKLKLLRTVDKNWLEAQLGTKKGIIPVSFVELTPKVVTQPLNTSPCAVAKFDFTSEESYELGFKKGDKIQIISRVDENWLQGRLENSTGIFPAAFVDIIAPLEVSVPVETIVPVENEIRTRVPTESSPEPIQGDLYRALYAYSPQNSDELSLDVGTEVHVIRKCEDGWYMGYHGITGAFAMGNKFDKIIDGVYQGNMDGAKDKAGLKAAGITHIVSVKDSPIELFPGDFVYLLVDAEDVPGYNLAQHFERCIDFIHGALLSGGTVLTHCMAGISRASTVNCAYLMTASGLPMNEVLKAIRIKREVANPNGGFLKQLSQYERDNLKNQRVRLFQKFPNSDDLTARIETAIRVILKEK</sequence>
<gene>
    <name evidence="13" type="ORF">LOD99_15988</name>
</gene>
<protein>
    <submittedName>
        <fullName evidence="13">Dual specificity phosphatase</fullName>
    </submittedName>
</protein>
<evidence type="ECO:0000256" key="5">
    <source>
        <dbReference type="ARBA" id="ARBA00047761"/>
    </source>
</evidence>
<feature type="compositionally biased region" description="Polar residues" evidence="8">
    <location>
        <begin position="179"/>
        <end position="188"/>
    </location>
</feature>
<reference evidence="13 14" key="1">
    <citation type="journal article" date="2023" name="BMC Biol.">
        <title>The compact genome of the sponge Oopsacas minuta (Hexactinellida) is lacking key metazoan core genes.</title>
        <authorList>
            <person name="Santini S."/>
            <person name="Schenkelaars Q."/>
            <person name="Jourda C."/>
            <person name="Duchesne M."/>
            <person name="Belahbib H."/>
            <person name="Rocher C."/>
            <person name="Selva M."/>
            <person name="Riesgo A."/>
            <person name="Vervoort M."/>
            <person name="Leys S.P."/>
            <person name="Kodjabachian L."/>
            <person name="Le Bivic A."/>
            <person name="Borchiellini C."/>
            <person name="Claverie J.M."/>
            <person name="Renard E."/>
        </authorList>
    </citation>
    <scope>NUCLEOTIDE SEQUENCE [LARGE SCALE GENOMIC DNA]</scope>
    <source>
        <strain evidence="13">SPO-2</strain>
    </source>
</reference>
<feature type="domain" description="SH3" evidence="9">
    <location>
        <begin position="435"/>
        <end position="496"/>
    </location>
</feature>
<evidence type="ECO:0000256" key="8">
    <source>
        <dbReference type="SAM" id="MobiDB-lite"/>
    </source>
</evidence>
<dbReference type="SUPFAM" id="SSF50156">
    <property type="entry name" value="PDZ domain-like"/>
    <property type="match status" value="1"/>
</dbReference>
<feature type="compositionally biased region" description="Gly residues" evidence="8">
    <location>
        <begin position="124"/>
        <end position="134"/>
    </location>
</feature>
<evidence type="ECO:0000313" key="14">
    <source>
        <dbReference type="Proteomes" id="UP001165289"/>
    </source>
</evidence>
<dbReference type="InterPro" id="IPR001452">
    <property type="entry name" value="SH3_domain"/>
</dbReference>
<evidence type="ECO:0000256" key="4">
    <source>
        <dbReference type="ARBA" id="ARBA00022912"/>
    </source>
</evidence>
<dbReference type="InterPro" id="IPR001478">
    <property type="entry name" value="PDZ"/>
</dbReference>
<evidence type="ECO:0000256" key="3">
    <source>
        <dbReference type="ARBA" id="ARBA00022801"/>
    </source>
</evidence>
<dbReference type="FunFam" id="2.30.42.10:FF:000055">
    <property type="entry name" value="PDZ and LIM domain protein 3"/>
    <property type="match status" value="1"/>
</dbReference>
<dbReference type="Gene3D" id="3.90.190.10">
    <property type="entry name" value="Protein tyrosine phosphatase superfamily"/>
    <property type="match status" value="1"/>
</dbReference>
<evidence type="ECO:0000256" key="2">
    <source>
        <dbReference type="ARBA" id="ARBA00022443"/>
    </source>
</evidence>
<dbReference type="Proteomes" id="UP001165289">
    <property type="component" value="Unassembled WGS sequence"/>
</dbReference>
<dbReference type="InterPro" id="IPR000387">
    <property type="entry name" value="Tyr_Pase_dom"/>
</dbReference>
<dbReference type="SMART" id="SM00326">
    <property type="entry name" value="SH3"/>
    <property type="match status" value="3"/>
</dbReference>
<dbReference type="PRINTS" id="PR00499">
    <property type="entry name" value="P67PHOX"/>
</dbReference>
<dbReference type="GO" id="GO:0005829">
    <property type="term" value="C:cytosol"/>
    <property type="evidence" value="ECO:0007669"/>
    <property type="project" value="TreeGrafter"/>
</dbReference>
<organism evidence="13 14">
    <name type="scientific">Oopsacas minuta</name>
    <dbReference type="NCBI Taxonomy" id="111878"/>
    <lineage>
        <taxon>Eukaryota</taxon>
        <taxon>Metazoa</taxon>
        <taxon>Porifera</taxon>
        <taxon>Hexactinellida</taxon>
        <taxon>Hexasterophora</taxon>
        <taxon>Lyssacinosida</taxon>
        <taxon>Leucopsacidae</taxon>
        <taxon>Oopsacas</taxon>
    </lineage>
</organism>
<dbReference type="Pfam" id="PF00595">
    <property type="entry name" value="PDZ"/>
    <property type="match status" value="1"/>
</dbReference>
<feature type="domain" description="PDZ" evidence="12">
    <location>
        <begin position="13"/>
        <end position="87"/>
    </location>
</feature>
<feature type="domain" description="SH3" evidence="9">
    <location>
        <begin position="280"/>
        <end position="339"/>
    </location>
</feature>
<dbReference type="GO" id="GO:0004722">
    <property type="term" value="F:protein serine/threonine phosphatase activity"/>
    <property type="evidence" value="ECO:0007669"/>
    <property type="project" value="UniProtKB-EC"/>
</dbReference>
<name>A0AAV7K654_9METZ</name>
<dbReference type="InterPro" id="IPR036028">
    <property type="entry name" value="SH3-like_dom_sf"/>
</dbReference>
<comment type="caution">
    <text evidence="13">The sequence shown here is derived from an EMBL/GenBank/DDBJ whole genome shotgun (WGS) entry which is preliminary data.</text>
</comment>
<dbReference type="SUPFAM" id="SSF50044">
    <property type="entry name" value="SH3-domain"/>
    <property type="match status" value="3"/>
</dbReference>
<feature type="compositionally biased region" description="Basic residues" evidence="8">
    <location>
        <begin position="266"/>
        <end position="276"/>
    </location>
</feature>
<dbReference type="PROSITE" id="PS50002">
    <property type="entry name" value="SH3"/>
    <property type="match status" value="3"/>
</dbReference>
<evidence type="ECO:0000259" key="9">
    <source>
        <dbReference type="PROSITE" id="PS50002"/>
    </source>
</evidence>
<dbReference type="InterPro" id="IPR020422">
    <property type="entry name" value="TYR_PHOSPHATASE_DUAL_dom"/>
</dbReference>
<dbReference type="PROSITE" id="PS50056">
    <property type="entry name" value="TYR_PHOSPHATASE_2"/>
    <property type="match status" value="1"/>
</dbReference>
<dbReference type="PROSITE" id="PS50106">
    <property type="entry name" value="PDZ"/>
    <property type="match status" value="1"/>
</dbReference>
<dbReference type="PANTHER" id="PTHR45948">
    <property type="entry name" value="DUAL SPECIFICITY PROTEIN PHOSPHATASE DDB_G0269404-RELATED"/>
    <property type="match status" value="1"/>
</dbReference>
<evidence type="ECO:0000259" key="11">
    <source>
        <dbReference type="PROSITE" id="PS50056"/>
    </source>
</evidence>
<dbReference type="GO" id="GO:0004725">
    <property type="term" value="F:protein tyrosine phosphatase activity"/>
    <property type="evidence" value="ECO:0007669"/>
    <property type="project" value="TreeGrafter"/>
</dbReference>
<evidence type="ECO:0000259" key="12">
    <source>
        <dbReference type="PROSITE" id="PS50106"/>
    </source>
</evidence>
<dbReference type="Gene3D" id="2.30.30.40">
    <property type="entry name" value="SH3 Domains"/>
    <property type="match status" value="3"/>
</dbReference>
<dbReference type="SMART" id="SM00195">
    <property type="entry name" value="DSPc"/>
    <property type="match status" value="1"/>
</dbReference>
<dbReference type="PROSITE" id="PS50054">
    <property type="entry name" value="TYR_PHOSPHATASE_DUAL"/>
    <property type="match status" value="1"/>
</dbReference>
<keyword evidence="2 7" id="KW-0728">SH3 domain</keyword>
<accession>A0AAV7K654</accession>
<evidence type="ECO:0000256" key="1">
    <source>
        <dbReference type="ARBA" id="ARBA00008601"/>
    </source>
</evidence>
<feature type="domain" description="Tyrosine specific protein phosphatases" evidence="11">
    <location>
        <begin position="550"/>
        <end position="607"/>
    </location>
</feature>
<dbReference type="SUPFAM" id="SSF52799">
    <property type="entry name" value="(Phosphotyrosine protein) phosphatases II"/>
    <property type="match status" value="1"/>
</dbReference>
<comment type="catalytic activity">
    <reaction evidence="5">
        <text>O-phospho-L-seryl-[protein] + H2O = L-seryl-[protein] + phosphate</text>
        <dbReference type="Rhea" id="RHEA:20629"/>
        <dbReference type="Rhea" id="RHEA-COMP:9863"/>
        <dbReference type="Rhea" id="RHEA-COMP:11604"/>
        <dbReference type="ChEBI" id="CHEBI:15377"/>
        <dbReference type="ChEBI" id="CHEBI:29999"/>
        <dbReference type="ChEBI" id="CHEBI:43474"/>
        <dbReference type="ChEBI" id="CHEBI:83421"/>
        <dbReference type="EC" id="3.1.3.16"/>
    </reaction>
</comment>
<dbReference type="Pfam" id="PF00782">
    <property type="entry name" value="DSPc"/>
    <property type="match status" value="1"/>
</dbReference>
<dbReference type="PANTHER" id="PTHR45948:SF2">
    <property type="entry name" value="DUAL SPECIFICITY PROTEIN PHOSPHATASE"/>
    <property type="match status" value="1"/>
</dbReference>
<dbReference type="Gene3D" id="2.30.42.10">
    <property type="match status" value="1"/>
</dbReference>
<keyword evidence="4" id="KW-0904">Protein phosphatase</keyword>
<comment type="similarity">
    <text evidence="1">Belongs to the protein-tyrosine phosphatase family. Non-receptor class dual specificity subfamily.</text>
</comment>
<dbReference type="GO" id="GO:0007165">
    <property type="term" value="P:signal transduction"/>
    <property type="evidence" value="ECO:0007669"/>
    <property type="project" value="TreeGrafter"/>
</dbReference>
<dbReference type="Pfam" id="PF00018">
    <property type="entry name" value="SH3_1"/>
    <property type="match status" value="3"/>
</dbReference>
<feature type="region of interest" description="Disordered" evidence="8">
    <location>
        <begin position="92"/>
        <end position="288"/>
    </location>
</feature>